<name>G7VIJ2_9CREN</name>
<evidence type="ECO:0008006" key="3">
    <source>
        <dbReference type="Google" id="ProtNLM"/>
    </source>
</evidence>
<reference evidence="1 2" key="1">
    <citation type="journal article" date="2012" name="J. Bacteriol.">
        <title>Complete genome sequence of strain 1860, a crenarchaeon of the genus pyrobaculum able to grow with various electron acceptors.</title>
        <authorList>
            <person name="Mardanov A.V."/>
            <person name="Gumerov V.M."/>
            <person name="Slobodkina G.B."/>
            <person name="Beletsky A.V."/>
            <person name="Bonch-Osmolovskaya E.A."/>
            <person name="Ravin N.V."/>
            <person name="Skryabin K.G."/>
        </authorList>
    </citation>
    <scope>NUCLEOTIDE SEQUENCE [LARGE SCALE GENOMIC DNA]</scope>
    <source>
        <strain evidence="1 2">1860</strain>
    </source>
</reference>
<dbReference type="STRING" id="1104324.P186_2078"/>
<dbReference type="PANTHER" id="PTHR37559:SF1">
    <property type="entry name" value="PAREP6 PART 2, AUTHENTIC FRAMESHIFT"/>
    <property type="match status" value="1"/>
</dbReference>
<sequence>MAEETKLIRRRAFQYVEIEEILAREAEAREMRRREANWDFINSLPPRLRAALVYYIETGDLYVASRIAGMKMEEFNELRIRANIPHVN</sequence>
<dbReference type="AlphaFoldDB" id="G7VIJ2"/>
<gene>
    <name evidence="1" type="ORF">P186_2078</name>
</gene>
<dbReference type="Proteomes" id="UP000005867">
    <property type="component" value="Chromosome"/>
</dbReference>
<dbReference type="HOGENOM" id="CLU_185777_0_0_2"/>
<dbReference type="eggNOG" id="arCOG03755">
    <property type="taxonomic scope" value="Archaea"/>
</dbReference>
<keyword evidence="2" id="KW-1185">Reference proteome</keyword>
<protein>
    <recommendedName>
        <fullName evidence="3">PaREP6</fullName>
    </recommendedName>
</protein>
<dbReference type="PANTHER" id="PTHR37559">
    <property type="entry name" value="PAREP6 PART 2, AUTHENTIC FRAMESHIFT"/>
    <property type="match status" value="1"/>
</dbReference>
<dbReference type="BioCyc" id="PSP1104324:GJSN-2028-MONOMER"/>
<organism evidence="1 2">
    <name type="scientific">Pyrobaculum ferrireducens</name>
    <dbReference type="NCBI Taxonomy" id="1104324"/>
    <lineage>
        <taxon>Archaea</taxon>
        <taxon>Thermoproteota</taxon>
        <taxon>Thermoprotei</taxon>
        <taxon>Thermoproteales</taxon>
        <taxon>Thermoproteaceae</taxon>
        <taxon>Pyrobaculum</taxon>
    </lineage>
</organism>
<dbReference type="EMBL" id="CP003098">
    <property type="protein sequence ID" value="AET33472.1"/>
    <property type="molecule type" value="Genomic_DNA"/>
</dbReference>
<evidence type="ECO:0000313" key="2">
    <source>
        <dbReference type="Proteomes" id="UP000005867"/>
    </source>
</evidence>
<accession>G7VIJ2</accession>
<proteinExistence type="predicted"/>
<dbReference type="KEGG" id="pyr:P186_2078"/>
<evidence type="ECO:0000313" key="1">
    <source>
        <dbReference type="EMBL" id="AET33472.1"/>
    </source>
</evidence>